<dbReference type="PANTHER" id="PTHR45527:SF1">
    <property type="entry name" value="FATTY ACID SYNTHASE"/>
    <property type="match status" value="1"/>
</dbReference>
<dbReference type="Gene3D" id="3.40.50.980">
    <property type="match status" value="2"/>
</dbReference>
<dbReference type="InterPro" id="IPR025110">
    <property type="entry name" value="AMP-bd_C"/>
</dbReference>
<dbReference type="GO" id="GO:0005737">
    <property type="term" value="C:cytoplasm"/>
    <property type="evidence" value="ECO:0007669"/>
    <property type="project" value="TreeGrafter"/>
</dbReference>
<organism evidence="5 6">
    <name type="scientific">Modicella reniformis</name>
    <dbReference type="NCBI Taxonomy" id="1440133"/>
    <lineage>
        <taxon>Eukaryota</taxon>
        <taxon>Fungi</taxon>
        <taxon>Fungi incertae sedis</taxon>
        <taxon>Mucoromycota</taxon>
        <taxon>Mortierellomycotina</taxon>
        <taxon>Mortierellomycetes</taxon>
        <taxon>Mortierellales</taxon>
        <taxon>Mortierellaceae</taxon>
        <taxon>Modicella</taxon>
    </lineage>
</organism>
<dbReference type="Pfam" id="PF00501">
    <property type="entry name" value="AMP-binding"/>
    <property type="match status" value="1"/>
</dbReference>
<dbReference type="PANTHER" id="PTHR45527">
    <property type="entry name" value="NONRIBOSOMAL PEPTIDE SYNTHETASE"/>
    <property type="match status" value="1"/>
</dbReference>
<feature type="non-terminal residue" evidence="5">
    <location>
        <position position="1"/>
    </location>
</feature>
<dbReference type="InterPro" id="IPR020459">
    <property type="entry name" value="AMP-binding"/>
</dbReference>
<dbReference type="PRINTS" id="PR00154">
    <property type="entry name" value="AMPBINDING"/>
</dbReference>
<dbReference type="EMBL" id="JAAAHW010011208">
    <property type="protein sequence ID" value="KAF9920648.1"/>
    <property type="molecule type" value="Genomic_DNA"/>
</dbReference>
<gene>
    <name evidence="5" type="ORF">BGZ65_011058</name>
</gene>
<proteinExistence type="predicted"/>
<dbReference type="Gene3D" id="2.30.38.10">
    <property type="entry name" value="Luciferase, Domain 3"/>
    <property type="match status" value="1"/>
</dbReference>
<evidence type="ECO:0000259" key="3">
    <source>
        <dbReference type="Pfam" id="PF00501"/>
    </source>
</evidence>
<dbReference type="Gene3D" id="3.30.300.30">
    <property type="match status" value="1"/>
</dbReference>
<dbReference type="GO" id="GO:0043041">
    <property type="term" value="P:amino acid activation for nonribosomal peptide biosynthetic process"/>
    <property type="evidence" value="ECO:0007669"/>
    <property type="project" value="TreeGrafter"/>
</dbReference>
<dbReference type="InterPro" id="IPR045851">
    <property type="entry name" value="AMP-bd_C_sf"/>
</dbReference>
<evidence type="ECO:0000313" key="6">
    <source>
        <dbReference type="Proteomes" id="UP000749646"/>
    </source>
</evidence>
<reference evidence="5" key="1">
    <citation type="journal article" date="2020" name="Fungal Divers.">
        <title>Resolving the Mortierellaceae phylogeny through synthesis of multi-gene phylogenetics and phylogenomics.</title>
        <authorList>
            <person name="Vandepol N."/>
            <person name="Liber J."/>
            <person name="Desiro A."/>
            <person name="Na H."/>
            <person name="Kennedy M."/>
            <person name="Barry K."/>
            <person name="Grigoriev I.V."/>
            <person name="Miller A.N."/>
            <person name="O'Donnell K."/>
            <person name="Stajich J.E."/>
            <person name="Bonito G."/>
        </authorList>
    </citation>
    <scope>NUCLEOTIDE SEQUENCE</scope>
    <source>
        <strain evidence="5">MES-2147</strain>
    </source>
</reference>
<accession>A0A9P6IK25</accession>
<keyword evidence="6" id="KW-1185">Reference proteome</keyword>
<dbReference type="GO" id="GO:0044550">
    <property type="term" value="P:secondary metabolite biosynthetic process"/>
    <property type="evidence" value="ECO:0007669"/>
    <property type="project" value="TreeGrafter"/>
</dbReference>
<protein>
    <submittedName>
        <fullName evidence="5">Uncharacterized protein</fullName>
    </submittedName>
</protein>
<sequence length="474" mass="51606">MIVGVLAILKAGGSYVPLDPTYASERLQDILKDSTPDVVVADKRGRSTLGAEALSSMTVVDPIAMLDTTYETERSTSDCHASNPRVSGLFPSNLAYIIYTSGSTGKPKGVMVEHQGVVNLVHTRPDVCGINSSSRVTQFFSFGFDGCAQDIFMTLCCGGSLHLLPDHIRSDPAQLWNYLEKQSITQSVLTPAILQDCKNFPLLTTPLILVIAGEALPAPLLRALQTLVPNGSIVNDYGPTEATVSSIAWKTPRDFDSDIVPVGRPIANKRVYILNQYGQPVPTGATGELYIGGVGIARGYLNRPELSAKVFLPDPFASEPNARMYKTGDMARYLPDGNIEFLGRDDHQVKLRGFRIELGEVEARLVDHPLVDKSVVIATGQGSDKRLVAYVVAEHGDQLVSTLRSHLTSCLPDYMVPTAIVRMDSFPLTSNGKLDRKALLAPHSDAFARQTYEEPQGEIETIIAQIWSELLHID</sequence>
<feature type="domain" description="AMP-dependent synthetase/ligase" evidence="3">
    <location>
        <begin position="1"/>
        <end position="301"/>
    </location>
</feature>
<evidence type="ECO:0000256" key="1">
    <source>
        <dbReference type="ARBA" id="ARBA00022450"/>
    </source>
</evidence>
<dbReference type="GO" id="GO:0031177">
    <property type="term" value="F:phosphopantetheine binding"/>
    <property type="evidence" value="ECO:0007669"/>
    <property type="project" value="TreeGrafter"/>
</dbReference>
<dbReference type="PROSITE" id="PS00455">
    <property type="entry name" value="AMP_BINDING"/>
    <property type="match status" value="1"/>
</dbReference>
<dbReference type="FunFam" id="3.30.300.30:FF:000010">
    <property type="entry name" value="Enterobactin synthetase component F"/>
    <property type="match status" value="1"/>
</dbReference>
<dbReference type="OrthoDB" id="329835at2759"/>
<dbReference type="InterPro" id="IPR010071">
    <property type="entry name" value="AA_adenyl_dom"/>
</dbReference>
<evidence type="ECO:0000259" key="4">
    <source>
        <dbReference type="Pfam" id="PF13193"/>
    </source>
</evidence>
<comment type="caution">
    <text evidence="5">The sequence shown here is derived from an EMBL/GenBank/DDBJ whole genome shotgun (WGS) entry which is preliminary data.</text>
</comment>
<dbReference type="Proteomes" id="UP000749646">
    <property type="component" value="Unassembled WGS sequence"/>
</dbReference>
<name>A0A9P6IK25_9FUNG</name>
<dbReference type="AlphaFoldDB" id="A0A9P6IK25"/>
<dbReference type="NCBIfam" id="TIGR01733">
    <property type="entry name" value="AA-adenyl-dom"/>
    <property type="match status" value="1"/>
</dbReference>
<evidence type="ECO:0000313" key="5">
    <source>
        <dbReference type="EMBL" id="KAF9920648.1"/>
    </source>
</evidence>
<dbReference type="FunFam" id="2.30.38.10:FF:000001">
    <property type="entry name" value="Non-ribosomal peptide synthetase PvdI"/>
    <property type="match status" value="1"/>
</dbReference>
<feature type="domain" description="AMP-binding enzyme C-terminal" evidence="4">
    <location>
        <begin position="360"/>
        <end position="433"/>
    </location>
</feature>
<keyword evidence="2" id="KW-0597">Phosphoprotein</keyword>
<evidence type="ECO:0000256" key="2">
    <source>
        <dbReference type="ARBA" id="ARBA00022553"/>
    </source>
</evidence>
<dbReference type="InterPro" id="IPR020845">
    <property type="entry name" value="AMP-binding_CS"/>
</dbReference>
<dbReference type="CDD" id="cd05930">
    <property type="entry name" value="A_NRPS"/>
    <property type="match status" value="1"/>
</dbReference>
<dbReference type="InterPro" id="IPR000873">
    <property type="entry name" value="AMP-dep_synth/lig_dom"/>
</dbReference>
<dbReference type="SUPFAM" id="SSF56801">
    <property type="entry name" value="Acetyl-CoA synthetase-like"/>
    <property type="match status" value="1"/>
</dbReference>
<dbReference type="Pfam" id="PF13193">
    <property type="entry name" value="AMP-binding_C"/>
    <property type="match status" value="1"/>
</dbReference>
<keyword evidence="1" id="KW-0596">Phosphopantetheine</keyword>